<dbReference type="PATRIC" id="fig|1423772.3.peg.685"/>
<dbReference type="EMBL" id="AYYN01000128">
    <property type="protein sequence ID" value="KRM73889.1"/>
    <property type="molecule type" value="Genomic_DNA"/>
</dbReference>
<proteinExistence type="predicted"/>
<sequence>MNPFTLSFGKKPNQYISRLAQTGMIIEDFTASEPSSQLYMLTGVRGSGKTVMLSTISHELRQKSDWIVVELNPTRDLLTSLAAKLYAIDELHTLFIKARFDFSAFGLGVAFENTPPVTDIETVLELMLKKLREHNKRLLVTIDEVTANDHIKVFASSFQIFIRQDLPLFLLMTGLFENISEIQDDRALTFLYRAPKINLAPLNLNAITASYQNILHVPSKVARKMALTTRGYPFAYQVLGYLWYQQKPQTIEQLLPEFDQYLQELVYQKIWQELSSKDQDVLATIAKSGRSRIKDIREALGFSSSLMSVYRERLKQKGLVDTRDYGYLSLTLPRFENFIELYHELR</sequence>
<evidence type="ECO:0000313" key="1">
    <source>
        <dbReference type="EMBL" id="KRM73889.1"/>
    </source>
</evidence>
<name>A0A0R2B327_9LACO</name>
<gene>
    <name evidence="1" type="ORF">FC48_GL000624</name>
</gene>
<dbReference type="Gene3D" id="3.40.50.300">
    <property type="entry name" value="P-loop containing nucleotide triphosphate hydrolases"/>
    <property type="match status" value="1"/>
</dbReference>
<dbReference type="InterPro" id="IPR027417">
    <property type="entry name" value="P-loop_NTPase"/>
</dbReference>
<evidence type="ECO:0000313" key="2">
    <source>
        <dbReference type="Proteomes" id="UP000051612"/>
    </source>
</evidence>
<dbReference type="AlphaFoldDB" id="A0A0R2B327"/>
<evidence type="ECO:0008006" key="3">
    <source>
        <dbReference type="Google" id="ProtNLM"/>
    </source>
</evidence>
<protein>
    <recommendedName>
        <fullName evidence="3">ATPase domain-containing protein</fullName>
    </recommendedName>
</protein>
<dbReference type="SUPFAM" id="SSF52540">
    <property type="entry name" value="P-loop containing nucleoside triphosphate hydrolases"/>
    <property type="match status" value="1"/>
</dbReference>
<dbReference type="InterPro" id="IPR036390">
    <property type="entry name" value="WH_DNA-bd_sf"/>
</dbReference>
<dbReference type="Proteomes" id="UP000051612">
    <property type="component" value="Unassembled WGS sequence"/>
</dbReference>
<dbReference type="SUPFAM" id="SSF46785">
    <property type="entry name" value="Winged helix' DNA-binding domain"/>
    <property type="match status" value="1"/>
</dbReference>
<comment type="caution">
    <text evidence="1">The sequence shown here is derived from an EMBL/GenBank/DDBJ whole genome shotgun (WGS) entry which is preliminary data.</text>
</comment>
<dbReference type="Gene3D" id="1.10.10.10">
    <property type="entry name" value="Winged helix-like DNA-binding domain superfamily/Winged helix DNA-binding domain"/>
    <property type="match status" value="1"/>
</dbReference>
<accession>A0A0R2B327</accession>
<reference evidence="1 2" key="1">
    <citation type="journal article" date="2015" name="Genome Announc.">
        <title>Expanding the biotechnology potential of lactobacilli through comparative genomics of 213 strains and associated genera.</title>
        <authorList>
            <person name="Sun Z."/>
            <person name="Harris H.M."/>
            <person name="McCann A."/>
            <person name="Guo C."/>
            <person name="Argimon S."/>
            <person name="Zhang W."/>
            <person name="Yang X."/>
            <person name="Jeffery I.B."/>
            <person name="Cooney J.C."/>
            <person name="Kagawa T.F."/>
            <person name="Liu W."/>
            <person name="Song Y."/>
            <person name="Salvetti E."/>
            <person name="Wrobel A."/>
            <person name="Rasinkangas P."/>
            <person name="Parkhill J."/>
            <person name="Rea M.C."/>
            <person name="O'Sullivan O."/>
            <person name="Ritari J."/>
            <person name="Douillard F.P."/>
            <person name="Paul Ross R."/>
            <person name="Yang R."/>
            <person name="Briner A.E."/>
            <person name="Felis G.E."/>
            <person name="de Vos W.M."/>
            <person name="Barrangou R."/>
            <person name="Klaenhammer T.R."/>
            <person name="Caufield P.W."/>
            <person name="Cui Y."/>
            <person name="Zhang H."/>
            <person name="O'Toole P.W."/>
        </authorList>
    </citation>
    <scope>NUCLEOTIDE SEQUENCE [LARGE SCALE GENOMIC DNA]</scope>
    <source>
        <strain evidence="1 2">DSM 20452</strain>
    </source>
</reference>
<dbReference type="InterPro" id="IPR036388">
    <property type="entry name" value="WH-like_DNA-bd_sf"/>
</dbReference>
<dbReference type="RefSeq" id="WP_056959309.1">
    <property type="nucleotide sequence ID" value="NZ_AYYN01000128.1"/>
</dbReference>
<organism evidence="1 2">
    <name type="scientific">Ligilactobacillus murinus DSM 20452 = NBRC 14221</name>
    <dbReference type="NCBI Taxonomy" id="1423772"/>
    <lineage>
        <taxon>Bacteria</taxon>
        <taxon>Bacillati</taxon>
        <taxon>Bacillota</taxon>
        <taxon>Bacilli</taxon>
        <taxon>Lactobacillales</taxon>
        <taxon>Lactobacillaceae</taxon>
        <taxon>Ligilactobacillus</taxon>
    </lineage>
</organism>